<evidence type="ECO:0000256" key="1">
    <source>
        <dbReference type="ARBA" id="ARBA00022737"/>
    </source>
</evidence>
<accession>A0A0M0J607</accession>
<dbReference type="SUPFAM" id="SSF46565">
    <property type="entry name" value="Chaperone J-domain"/>
    <property type="match status" value="1"/>
</dbReference>
<dbReference type="PANTHER" id="PTHR45188">
    <property type="entry name" value="DNAJ PROTEIN P58IPK HOMOLOG"/>
    <property type="match status" value="1"/>
</dbReference>
<proteinExistence type="predicted"/>
<dbReference type="OrthoDB" id="1726119at2759"/>
<dbReference type="CDD" id="cd06257">
    <property type="entry name" value="DnaJ"/>
    <property type="match status" value="1"/>
</dbReference>
<evidence type="ECO:0000259" key="6">
    <source>
        <dbReference type="PROSITE" id="PS50076"/>
    </source>
</evidence>
<dbReference type="PROSITE" id="PS50005">
    <property type="entry name" value="TPR"/>
    <property type="match status" value="1"/>
</dbReference>
<feature type="repeat" description="TPR" evidence="3">
    <location>
        <begin position="195"/>
        <end position="228"/>
    </location>
</feature>
<dbReference type="SMART" id="SM00028">
    <property type="entry name" value="TPR"/>
    <property type="match status" value="3"/>
</dbReference>
<gene>
    <name evidence="7" type="ORF">Ctob_001064</name>
</gene>
<dbReference type="SUPFAM" id="SSF48452">
    <property type="entry name" value="TPR-like"/>
    <property type="match status" value="1"/>
</dbReference>
<name>A0A0M0J607_9EUKA</name>
<evidence type="ECO:0000256" key="4">
    <source>
        <dbReference type="SAM" id="MobiDB-lite"/>
    </source>
</evidence>
<dbReference type="InterPro" id="IPR036869">
    <property type="entry name" value="J_dom_sf"/>
</dbReference>
<dbReference type="InterPro" id="IPR019734">
    <property type="entry name" value="TPR_rpt"/>
</dbReference>
<feature type="domain" description="J" evidence="6">
    <location>
        <begin position="380"/>
        <end position="445"/>
    </location>
</feature>
<evidence type="ECO:0000256" key="3">
    <source>
        <dbReference type="PROSITE-ProRule" id="PRU00339"/>
    </source>
</evidence>
<dbReference type="PROSITE" id="PS50076">
    <property type="entry name" value="DNAJ_2"/>
    <property type="match status" value="1"/>
</dbReference>
<dbReference type="PROSITE" id="PS00636">
    <property type="entry name" value="DNAJ_1"/>
    <property type="match status" value="1"/>
</dbReference>
<keyword evidence="8" id="KW-1185">Reference proteome</keyword>
<dbReference type="Gene3D" id="1.10.287.110">
    <property type="entry name" value="DnaJ domain"/>
    <property type="match status" value="1"/>
</dbReference>
<dbReference type="EMBL" id="JWZX01003336">
    <property type="protein sequence ID" value="KOO21767.1"/>
    <property type="molecule type" value="Genomic_DNA"/>
</dbReference>
<evidence type="ECO:0000313" key="7">
    <source>
        <dbReference type="EMBL" id="KOO21767.1"/>
    </source>
</evidence>
<feature type="chain" id="PRO_5005601443" evidence="5">
    <location>
        <begin position="24"/>
        <end position="476"/>
    </location>
</feature>
<dbReference type="PRINTS" id="PR00625">
    <property type="entry name" value="JDOMAIN"/>
</dbReference>
<feature type="compositionally biased region" description="Low complexity" evidence="4">
    <location>
        <begin position="453"/>
        <end position="462"/>
    </location>
</feature>
<dbReference type="Proteomes" id="UP000037460">
    <property type="component" value="Unassembled WGS sequence"/>
</dbReference>
<keyword evidence="1" id="KW-0677">Repeat</keyword>
<dbReference type="AlphaFoldDB" id="A0A0M0J607"/>
<dbReference type="InterPro" id="IPR018253">
    <property type="entry name" value="DnaJ_domain_CS"/>
</dbReference>
<protein>
    <submittedName>
        <fullName evidence="7">DNAj-like subfamily c member 3</fullName>
    </submittedName>
</protein>
<comment type="caution">
    <text evidence="7">The sequence shown here is derived from an EMBL/GenBank/DDBJ whole genome shotgun (WGS) entry which is preliminary data.</text>
</comment>
<evidence type="ECO:0000313" key="8">
    <source>
        <dbReference type="Proteomes" id="UP000037460"/>
    </source>
</evidence>
<feature type="signal peptide" evidence="5">
    <location>
        <begin position="1"/>
        <end position="23"/>
    </location>
</feature>
<keyword evidence="2 3" id="KW-0802">TPR repeat</keyword>
<dbReference type="PANTHER" id="PTHR45188:SF2">
    <property type="entry name" value="DNAJ HOMOLOG SUBFAMILY C MEMBER 7"/>
    <property type="match status" value="1"/>
</dbReference>
<reference evidence="8" key="1">
    <citation type="journal article" date="2015" name="PLoS Genet.">
        <title>Genome Sequence and Transcriptome Analyses of Chrysochromulina tobin: Metabolic Tools for Enhanced Algal Fitness in the Prominent Order Prymnesiales (Haptophyceae).</title>
        <authorList>
            <person name="Hovde B.T."/>
            <person name="Deodato C.R."/>
            <person name="Hunsperger H.M."/>
            <person name="Ryken S.A."/>
            <person name="Yost W."/>
            <person name="Jha R.K."/>
            <person name="Patterson J."/>
            <person name="Monnat R.J. Jr."/>
            <person name="Barlow S.B."/>
            <person name="Starkenburg S.R."/>
            <person name="Cattolico R.A."/>
        </authorList>
    </citation>
    <scope>NUCLEOTIDE SEQUENCE</scope>
    <source>
        <strain evidence="8">CCMP291</strain>
    </source>
</reference>
<keyword evidence="5" id="KW-0732">Signal</keyword>
<dbReference type="InterPro" id="IPR011990">
    <property type="entry name" value="TPR-like_helical_dom_sf"/>
</dbReference>
<sequence>MAGSVLTRLALLASGLYADLAAAAGCEDGGPWPCNEDGCPSPSVTCPQLKNDCNRAFSDVWRTPPPGLGSSAVWTECKMTCGRCDGTSAAAGDTASAGTTKCVKWRQTGDCSASGKRQPQSDQDCHVRIKHGWSGYCECEGGVRAAESSCEHEEFTCNDRCEQQWRWLREQRANRQPSGRAEEKKEEEFSADDALNQLYKRGKQFWVMGNTELALRHFREALKLDPEHTKCKADYKHAKKVAKVLEKIEAVMGKDVEGKGRMKQLEREEQYEEARVLLDEALALAPPNVYRSTLYRDLCTCNIRLRRTEDALKVCEQHTQHDSGSMSSRLLHSEALMLAERFEEAIAGFKQVLEMDEHSQDARKGLEQAEKLFKRSKEVDYYKLLNVTRGASAREIKRAYHKLAVEWHPDKNKGDEEAEIKFKAIALAYEVLSDEDLRKKYDAGEDVTGNPGEGQQQQQQGHWMHHGGQHVHVQFR</sequence>
<organism evidence="7 8">
    <name type="scientific">Chrysochromulina tobinii</name>
    <dbReference type="NCBI Taxonomy" id="1460289"/>
    <lineage>
        <taxon>Eukaryota</taxon>
        <taxon>Haptista</taxon>
        <taxon>Haptophyta</taxon>
        <taxon>Prymnesiophyceae</taxon>
        <taxon>Prymnesiales</taxon>
        <taxon>Chrysochromulinaceae</taxon>
        <taxon>Chrysochromulina</taxon>
    </lineage>
</organism>
<dbReference type="InterPro" id="IPR001623">
    <property type="entry name" value="DnaJ_domain"/>
</dbReference>
<feature type="region of interest" description="Disordered" evidence="4">
    <location>
        <begin position="442"/>
        <end position="467"/>
    </location>
</feature>
<dbReference type="Pfam" id="PF00226">
    <property type="entry name" value="DnaJ"/>
    <property type="match status" value="1"/>
</dbReference>
<evidence type="ECO:0000256" key="5">
    <source>
        <dbReference type="SAM" id="SignalP"/>
    </source>
</evidence>
<dbReference type="SMART" id="SM00271">
    <property type="entry name" value="DnaJ"/>
    <property type="match status" value="1"/>
</dbReference>
<dbReference type="Gene3D" id="1.25.40.10">
    <property type="entry name" value="Tetratricopeptide repeat domain"/>
    <property type="match status" value="1"/>
</dbReference>
<evidence type="ECO:0000256" key="2">
    <source>
        <dbReference type="ARBA" id="ARBA00022803"/>
    </source>
</evidence>